<dbReference type="Pfam" id="PF20441">
    <property type="entry name" value="TerL_nuclease"/>
    <property type="match status" value="1"/>
</dbReference>
<protein>
    <submittedName>
        <fullName evidence="2">Terminase</fullName>
    </submittedName>
</protein>
<proteinExistence type="predicted"/>
<organism evidence="2 3">
    <name type="scientific">Candidatus Accumulibacter phosphatis</name>
    <dbReference type="NCBI Taxonomy" id="327160"/>
    <lineage>
        <taxon>Bacteria</taxon>
        <taxon>Pseudomonadati</taxon>
        <taxon>Pseudomonadota</taxon>
        <taxon>Betaproteobacteria</taxon>
        <taxon>Candidatus Accumulibacter</taxon>
    </lineage>
</organism>
<sequence length="65" mass="7090">DGDPVLGWMVSNVVAHLDAKDNIYPRKERPENKIDGIVALIMALSRAITPGTQVVLGADYELVML</sequence>
<dbReference type="InterPro" id="IPR046462">
    <property type="entry name" value="TerL_nuclease"/>
</dbReference>
<evidence type="ECO:0000313" key="3">
    <source>
        <dbReference type="Proteomes" id="UP000342300"/>
    </source>
</evidence>
<feature type="domain" description="Terminase large subunit-like endonuclease" evidence="1">
    <location>
        <begin position="1"/>
        <end position="48"/>
    </location>
</feature>
<reference evidence="2 3" key="1">
    <citation type="submission" date="2017-09" db="EMBL/GenBank/DDBJ databases">
        <title>Metagenomic Analysis Reveals Denitrifying Candidatus Accumulibacter and Flanking Population as a Source of N2O.</title>
        <authorList>
            <person name="Gao H."/>
            <person name="Mao Y."/>
            <person name="Zhao X."/>
            <person name="Liu W.-T."/>
            <person name="Zhang T."/>
            <person name="Wells G."/>
        </authorList>
    </citation>
    <scope>NUCLEOTIDE SEQUENCE [LARGE SCALE GENOMIC DNA]</scope>
    <source>
        <strain evidence="2">CANDO_2_IC</strain>
    </source>
</reference>
<gene>
    <name evidence="2" type="ORF">CRU78_04300</name>
</gene>
<dbReference type="AlphaFoldDB" id="A0A6A7RRR0"/>
<feature type="non-terminal residue" evidence="2">
    <location>
        <position position="1"/>
    </location>
</feature>
<evidence type="ECO:0000313" key="2">
    <source>
        <dbReference type="EMBL" id="MQM29800.1"/>
    </source>
</evidence>
<accession>A0A6A7RRR0</accession>
<name>A0A6A7RRR0_9PROT</name>
<comment type="caution">
    <text evidence="2">The sequence shown here is derived from an EMBL/GenBank/DDBJ whole genome shotgun (WGS) entry which is preliminary data.</text>
</comment>
<dbReference type="GO" id="GO:0004519">
    <property type="term" value="F:endonuclease activity"/>
    <property type="evidence" value="ECO:0007669"/>
    <property type="project" value="InterPro"/>
</dbReference>
<dbReference type="EMBL" id="PDHS01000089">
    <property type="protein sequence ID" value="MQM29800.1"/>
    <property type="molecule type" value="Genomic_DNA"/>
</dbReference>
<dbReference type="Proteomes" id="UP000342300">
    <property type="component" value="Unassembled WGS sequence"/>
</dbReference>
<evidence type="ECO:0000259" key="1">
    <source>
        <dbReference type="Pfam" id="PF20441"/>
    </source>
</evidence>